<dbReference type="InterPro" id="IPR029045">
    <property type="entry name" value="ClpP/crotonase-like_dom_sf"/>
</dbReference>
<sequence length="433" mass="49564">MDGFIKVAAAVLTLTMLSACAVIPFQKEAEVKEQEDDEVYEVKMRDDYTDLAKKMFYDLTFMCKQLEGRQYGLYDCISKKEFYALQQAAADKLNDLSEVDYYFELRRIIASIGVAHTTLNLNYTGTFPFQMLPYSLHYYHDGWILNGIDGEYADYLGAEIVALNGVEMADVKAKAKELISYENESWLNEQMPSLLVNADALVNMGILEDNKALTLTVKKDDEISEITLHSETGPLLVGRLETVQLPKTATYRQPKFYTGFMLADQTYYVQYNSCEEISNYSMSQFASDVEKTMNEQHCKKLILDLRYNTGGNSLVIEPLLMMINRYCQDNDLKLITLIAEQTYSSGIMNAVQLKYNYDSVLIGTPTGGNVNGYGETDQFYLNYFPYFVIYCQEYFEMVPGYELDSLYPDIDVEVNYKDLMQGIDRCVEIALQE</sequence>
<gene>
    <name evidence="3" type="ORF">DES51_10448</name>
</gene>
<name>A0A318KWK3_9FIRM</name>
<dbReference type="Gene3D" id="3.90.226.10">
    <property type="entry name" value="2-enoyl-CoA Hydratase, Chain A, domain 1"/>
    <property type="match status" value="2"/>
</dbReference>
<feature type="signal peptide" evidence="1">
    <location>
        <begin position="1"/>
        <end position="21"/>
    </location>
</feature>
<dbReference type="PROSITE" id="PS51257">
    <property type="entry name" value="PROKAR_LIPOPROTEIN"/>
    <property type="match status" value="1"/>
</dbReference>
<comment type="caution">
    <text evidence="3">The sequence shown here is derived from an EMBL/GenBank/DDBJ whole genome shotgun (WGS) entry which is preliminary data.</text>
</comment>
<dbReference type="GO" id="GO:0006508">
    <property type="term" value="P:proteolysis"/>
    <property type="evidence" value="ECO:0007669"/>
    <property type="project" value="InterPro"/>
</dbReference>
<keyword evidence="1" id="KW-0732">Signal</keyword>
<dbReference type="OrthoDB" id="5480566at2"/>
<dbReference type="SUPFAM" id="SSF52096">
    <property type="entry name" value="ClpP/crotonase"/>
    <property type="match status" value="1"/>
</dbReference>
<dbReference type="Pfam" id="PF03572">
    <property type="entry name" value="Peptidase_S41"/>
    <property type="match status" value="1"/>
</dbReference>
<organism evidence="3 4">
    <name type="scientific">Dielma fastidiosa</name>
    <dbReference type="NCBI Taxonomy" id="1034346"/>
    <lineage>
        <taxon>Bacteria</taxon>
        <taxon>Bacillati</taxon>
        <taxon>Bacillota</taxon>
        <taxon>Erysipelotrichia</taxon>
        <taxon>Erysipelotrichales</taxon>
        <taxon>Erysipelotrichaceae</taxon>
        <taxon>Dielma</taxon>
    </lineage>
</organism>
<feature type="chain" id="PRO_5039576079" evidence="1">
    <location>
        <begin position="22"/>
        <end position="433"/>
    </location>
</feature>
<dbReference type="Proteomes" id="UP000247612">
    <property type="component" value="Unassembled WGS sequence"/>
</dbReference>
<feature type="domain" description="Tail specific protease" evidence="2">
    <location>
        <begin position="268"/>
        <end position="312"/>
    </location>
</feature>
<dbReference type="EMBL" id="QJKH01000004">
    <property type="protein sequence ID" value="PXX80046.1"/>
    <property type="molecule type" value="Genomic_DNA"/>
</dbReference>
<dbReference type="STRING" id="1034346.GCA_000313565_01542"/>
<evidence type="ECO:0000313" key="4">
    <source>
        <dbReference type="Proteomes" id="UP000247612"/>
    </source>
</evidence>
<evidence type="ECO:0000313" key="3">
    <source>
        <dbReference type="EMBL" id="PXX80046.1"/>
    </source>
</evidence>
<dbReference type="RefSeq" id="WP_022937845.1">
    <property type="nucleotide sequence ID" value="NZ_CABKRQ010000004.1"/>
</dbReference>
<evidence type="ECO:0000259" key="2">
    <source>
        <dbReference type="Pfam" id="PF03572"/>
    </source>
</evidence>
<accession>A0A318KWK3</accession>
<dbReference type="InterPro" id="IPR005151">
    <property type="entry name" value="Tail-specific_protease"/>
</dbReference>
<evidence type="ECO:0000256" key="1">
    <source>
        <dbReference type="SAM" id="SignalP"/>
    </source>
</evidence>
<proteinExistence type="predicted"/>
<protein>
    <submittedName>
        <fullName evidence="3">Peptidase S41-like protein</fullName>
    </submittedName>
</protein>
<keyword evidence="4" id="KW-1185">Reference proteome</keyword>
<dbReference type="AlphaFoldDB" id="A0A318KWK3"/>
<reference evidence="3 4" key="1">
    <citation type="submission" date="2018-05" db="EMBL/GenBank/DDBJ databases">
        <title>Genomic Encyclopedia of Type Strains, Phase IV (KMG-IV): sequencing the most valuable type-strain genomes for metagenomic binning, comparative biology and taxonomic classification.</title>
        <authorList>
            <person name="Goeker M."/>
        </authorList>
    </citation>
    <scope>NUCLEOTIDE SEQUENCE [LARGE SCALE GENOMIC DNA]</scope>
    <source>
        <strain evidence="3 4">JC118</strain>
    </source>
</reference>
<dbReference type="GO" id="GO:0008236">
    <property type="term" value="F:serine-type peptidase activity"/>
    <property type="evidence" value="ECO:0007669"/>
    <property type="project" value="InterPro"/>
</dbReference>